<protein>
    <recommendedName>
        <fullName evidence="4">DNA-binding protein</fullName>
    </recommendedName>
</protein>
<feature type="chain" id="PRO_5018008220" description="DNA-binding protein" evidence="1">
    <location>
        <begin position="23"/>
        <end position="121"/>
    </location>
</feature>
<feature type="signal peptide" evidence="1">
    <location>
        <begin position="1"/>
        <end position="22"/>
    </location>
</feature>
<dbReference type="Pfam" id="PF19649">
    <property type="entry name" value="DUF6152"/>
    <property type="match status" value="1"/>
</dbReference>
<evidence type="ECO:0000256" key="1">
    <source>
        <dbReference type="SAM" id="SignalP"/>
    </source>
</evidence>
<dbReference type="InterPro" id="IPR046150">
    <property type="entry name" value="DUF6152"/>
</dbReference>
<dbReference type="RefSeq" id="WP_122111073.1">
    <property type="nucleotide sequence ID" value="NZ_QOKZ01000001.1"/>
</dbReference>
<gene>
    <name evidence="2" type="ORF">C9E81_04555</name>
</gene>
<keyword evidence="1" id="KW-0732">Signal</keyword>
<proteinExistence type="predicted"/>
<dbReference type="EMBL" id="QOKZ01000001">
    <property type="protein sequence ID" value="RMC37989.1"/>
    <property type="molecule type" value="Genomic_DNA"/>
</dbReference>
<comment type="caution">
    <text evidence="2">The sequence shown here is derived from an EMBL/GenBank/DDBJ whole genome shotgun (WGS) entry which is preliminary data.</text>
</comment>
<reference evidence="2 3" key="1">
    <citation type="submission" date="2018-07" db="EMBL/GenBank/DDBJ databases">
        <authorList>
            <person name="Zhang Y."/>
            <person name="Wang L."/>
            <person name="Ma S."/>
        </authorList>
    </citation>
    <scope>NUCLEOTIDE SEQUENCE [LARGE SCALE GENOMIC DNA]</scope>
    <source>
        <strain evidence="2 3">4-2</strain>
    </source>
</reference>
<evidence type="ECO:0000313" key="2">
    <source>
        <dbReference type="EMBL" id="RMC37989.1"/>
    </source>
</evidence>
<dbReference type="Proteomes" id="UP000273516">
    <property type="component" value="Unassembled WGS sequence"/>
</dbReference>
<dbReference type="OrthoDB" id="512581at2"/>
<sequence>MLTRRRLTLSILISGLATPALAHHGWRWTSGENIRLTGIIQSARLGNPHGVLQVDVEGELWQVEVGQPWRNERAGLTDADFAEGREIVIEGEPAADAEERLLKAERIWFDGNLHELYPDRR</sequence>
<name>A0A3M0MK43_9RHOB</name>
<evidence type="ECO:0000313" key="3">
    <source>
        <dbReference type="Proteomes" id="UP000273516"/>
    </source>
</evidence>
<accession>A0A3M0MK43</accession>
<organism evidence="2 3">
    <name type="scientific">Paracoccus alkanivorans</name>
    <dbReference type="NCBI Taxonomy" id="2116655"/>
    <lineage>
        <taxon>Bacteria</taxon>
        <taxon>Pseudomonadati</taxon>
        <taxon>Pseudomonadota</taxon>
        <taxon>Alphaproteobacteria</taxon>
        <taxon>Rhodobacterales</taxon>
        <taxon>Paracoccaceae</taxon>
        <taxon>Paracoccus</taxon>
    </lineage>
</organism>
<keyword evidence="3" id="KW-1185">Reference proteome</keyword>
<dbReference type="AlphaFoldDB" id="A0A3M0MK43"/>
<evidence type="ECO:0008006" key="4">
    <source>
        <dbReference type="Google" id="ProtNLM"/>
    </source>
</evidence>